<evidence type="ECO:0000313" key="1">
    <source>
        <dbReference type="EMBL" id="RPE05997.1"/>
    </source>
</evidence>
<accession>A0A3N4PNU2</accession>
<evidence type="ECO:0000313" key="2">
    <source>
        <dbReference type="Proteomes" id="UP000278351"/>
    </source>
</evidence>
<dbReference type="AlphaFoldDB" id="A0A3N4PNU2"/>
<dbReference type="Proteomes" id="UP000278351">
    <property type="component" value="Unassembled WGS sequence"/>
</dbReference>
<reference evidence="1 2" key="1">
    <citation type="submission" date="2018-11" db="EMBL/GenBank/DDBJ databases">
        <title>Chitinophaga lutea sp.nov., isolate from arsenic contaminated soil.</title>
        <authorList>
            <person name="Zong Y."/>
        </authorList>
    </citation>
    <scope>NUCLEOTIDE SEQUENCE [LARGE SCALE GENOMIC DNA]</scope>
    <source>
        <strain evidence="1 2">ZY74</strain>
    </source>
</reference>
<sequence length="59" mass="6824">MKDLYVERSPFLSGRRLLKQPDAAIKEKKKPSRFNAFLDGLAKLVSLANKLKALWDLFF</sequence>
<comment type="caution">
    <text evidence="1">The sequence shown here is derived from an EMBL/GenBank/DDBJ whole genome shotgun (WGS) entry which is preliminary data.</text>
</comment>
<name>A0A3N4PNU2_9BACT</name>
<dbReference type="EMBL" id="RPDH01000003">
    <property type="protein sequence ID" value="RPE05997.1"/>
    <property type="molecule type" value="Genomic_DNA"/>
</dbReference>
<gene>
    <name evidence="1" type="ORF">EGT74_26985</name>
</gene>
<keyword evidence="2" id="KW-1185">Reference proteome</keyword>
<proteinExistence type="predicted"/>
<protein>
    <submittedName>
        <fullName evidence="1">Uncharacterized protein</fullName>
    </submittedName>
</protein>
<organism evidence="1 2">
    <name type="scientific">Chitinophaga lutea</name>
    <dbReference type="NCBI Taxonomy" id="2488634"/>
    <lineage>
        <taxon>Bacteria</taxon>
        <taxon>Pseudomonadati</taxon>
        <taxon>Bacteroidota</taxon>
        <taxon>Chitinophagia</taxon>
        <taxon>Chitinophagales</taxon>
        <taxon>Chitinophagaceae</taxon>
        <taxon>Chitinophaga</taxon>
    </lineage>
</organism>